<proteinExistence type="predicted"/>
<dbReference type="InterPro" id="IPR037185">
    <property type="entry name" value="EmrE-like"/>
</dbReference>
<dbReference type="Pfam" id="PF00892">
    <property type="entry name" value="EamA"/>
    <property type="match status" value="2"/>
</dbReference>
<keyword evidence="1" id="KW-0812">Transmembrane</keyword>
<feature type="transmembrane region" description="Helical" evidence="1">
    <location>
        <begin position="178"/>
        <end position="199"/>
    </location>
</feature>
<feature type="transmembrane region" description="Helical" evidence="1">
    <location>
        <begin position="28"/>
        <end position="46"/>
    </location>
</feature>
<evidence type="ECO:0000256" key="1">
    <source>
        <dbReference type="SAM" id="Phobius"/>
    </source>
</evidence>
<feature type="transmembrane region" description="Helical" evidence="1">
    <location>
        <begin position="6"/>
        <end position="21"/>
    </location>
</feature>
<feature type="domain" description="EamA" evidence="2">
    <location>
        <begin position="2"/>
        <end position="133"/>
    </location>
</feature>
<dbReference type="GO" id="GO:0016020">
    <property type="term" value="C:membrane"/>
    <property type="evidence" value="ECO:0007669"/>
    <property type="project" value="InterPro"/>
</dbReference>
<feature type="transmembrane region" description="Helical" evidence="1">
    <location>
        <begin position="241"/>
        <end position="262"/>
    </location>
</feature>
<gene>
    <name evidence="3" type="ORF">SAMN06265377_2481</name>
</gene>
<feature type="transmembrane region" description="Helical" evidence="1">
    <location>
        <begin position="116"/>
        <end position="134"/>
    </location>
</feature>
<keyword evidence="1" id="KW-1133">Transmembrane helix</keyword>
<feature type="transmembrane region" description="Helical" evidence="1">
    <location>
        <begin position="211"/>
        <end position="229"/>
    </location>
</feature>
<keyword evidence="1" id="KW-0472">Membrane</keyword>
<dbReference type="EMBL" id="OBEH01000003">
    <property type="protein sequence ID" value="SNZ00656.1"/>
    <property type="molecule type" value="Genomic_DNA"/>
</dbReference>
<evidence type="ECO:0000313" key="4">
    <source>
        <dbReference type="Proteomes" id="UP000219048"/>
    </source>
</evidence>
<evidence type="ECO:0000313" key="3">
    <source>
        <dbReference type="EMBL" id="SNZ00656.1"/>
    </source>
</evidence>
<feature type="transmembrane region" description="Helical" evidence="1">
    <location>
        <begin position="85"/>
        <end position="110"/>
    </location>
</feature>
<accession>A0A285MXY0</accession>
<dbReference type="OrthoDB" id="1524053at2"/>
<dbReference type="SUPFAM" id="SSF103481">
    <property type="entry name" value="Multidrug resistance efflux transporter EmrE"/>
    <property type="match status" value="2"/>
</dbReference>
<feature type="domain" description="EamA" evidence="2">
    <location>
        <begin position="147"/>
        <end position="285"/>
    </location>
</feature>
<dbReference type="AlphaFoldDB" id="A0A285MXY0"/>
<dbReference type="RefSeq" id="WP_097046093.1">
    <property type="nucleotide sequence ID" value="NZ_OBEH01000003.1"/>
</dbReference>
<dbReference type="Gene3D" id="1.10.3730.20">
    <property type="match status" value="1"/>
</dbReference>
<evidence type="ECO:0000259" key="2">
    <source>
        <dbReference type="Pfam" id="PF00892"/>
    </source>
</evidence>
<feature type="transmembrane region" description="Helical" evidence="1">
    <location>
        <begin position="146"/>
        <end position="166"/>
    </location>
</feature>
<keyword evidence="4" id="KW-1185">Reference proteome</keyword>
<dbReference type="Proteomes" id="UP000219048">
    <property type="component" value="Unassembled WGS sequence"/>
</dbReference>
<feature type="transmembrane region" description="Helical" evidence="1">
    <location>
        <begin position="269"/>
        <end position="286"/>
    </location>
</feature>
<name>A0A285MXY0_9FLAO</name>
<organism evidence="3 4">
    <name type="scientific">Flagellimonas pacifica</name>
    <dbReference type="NCBI Taxonomy" id="1247520"/>
    <lineage>
        <taxon>Bacteria</taxon>
        <taxon>Pseudomonadati</taxon>
        <taxon>Bacteroidota</taxon>
        <taxon>Flavobacteriia</taxon>
        <taxon>Flavobacteriales</taxon>
        <taxon>Flavobacteriaceae</taxon>
        <taxon>Flagellimonas</taxon>
    </lineage>
</organism>
<reference evidence="4" key="1">
    <citation type="submission" date="2017-09" db="EMBL/GenBank/DDBJ databases">
        <authorList>
            <person name="Varghese N."/>
            <person name="Submissions S."/>
        </authorList>
    </citation>
    <scope>NUCLEOTIDE SEQUENCE [LARGE SCALE GENOMIC DNA]</scope>
    <source>
        <strain evidence="4">DSM 25885</strain>
    </source>
</reference>
<feature type="transmembrane region" description="Helical" evidence="1">
    <location>
        <begin position="58"/>
        <end position="78"/>
    </location>
</feature>
<protein>
    <submittedName>
        <fullName evidence="3">Glucose uptake protein GlcU</fullName>
    </submittedName>
</protein>
<dbReference type="InterPro" id="IPR000620">
    <property type="entry name" value="EamA_dom"/>
</dbReference>
<sequence length="287" mass="31068">MLYLVLSVLCTSLIFVIFKLFDVFKIQTLYAIVANYVVACTVGLLLSESSFSFDEVIAKSWFMGAIALGIFFIFVFNLMAKTAQVAGVSVASVATKMSLVIPVVFGVILYQEKLSGLQILGIFLALAAVYFASMKEGGMAISKKTLILPLLVFLGSGVIDTSIKYFEAVHLEPEEVSIFSAMLFGFAAISGFCFIGVKAVKKPIKVNFKNVLGGIFLGVPNYFSIFFLLKALQHGKLDSAAIFTLNNVAIVMLTTLLGILLFKEKMSPKNWGGIALAVVSIVLVALF</sequence>